<dbReference type="Proteomes" id="UP000199256">
    <property type="component" value="Unassembled WGS sequence"/>
</dbReference>
<dbReference type="AlphaFoldDB" id="A0A1H7JTI1"/>
<name>A0A1H7JTI1_9GAMM</name>
<evidence type="ECO:0000313" key="2">
    <source>
        <dbReference type="EMBL" id="SEK77988.1"/>
    </source>
</evidence>
<dbReference type="STRING" id="1396821.SAMN05444515_10529"/>
<keyword evidence="1" id="KW-0175">Coiled coil</keyword>
<feature type="coiled-coil region" evidence="1">
    <location>
        <begin position="168"/>
        <end position="235"/>
    </location>
</feature>
<dbReference type="RefSeq" id="WP_245740645.1">
    <property type="nucleotide sequence ID" value="NZ_FOAA01000005.1"/>
</dbReference>
<reference evidence="3" key="1">
    <citation type="submission" date="2016-10" db="EMBL/GenBank/DDBJ databases">
        <authorList>
            <person name="Varghese N."/>
            <person name="Submissions S."/>
        </authorList>
    </citation>
    <scope>NUCLEOTIDE SEQUENCE [LARGE SCALE GENOMIC DNA]</scope>
    <source>
        <strain evidence="3">DSM 241</strain>
    </source>
</reference>
<evidence type="ECO:0000313" key="3">
    <source>
        <dbReference type="Proteomes" id="UP000199256"/>
    </source>
</evidence>
<keyword evidence="3" id="KW-1185">Reference proteome</keyword>
<dbReference type="EMBL" id="FOAA01000005">
    <property type="protein sequence ID" value="SEK77988.1"/>
    <property type="molecule type" value="Genomic_DNA"/>
</dbReference>
<accession>A0A1H7JTI1</accession>
<proteinExistence type="predicted"/>
<gene>
    <name evidence="2" type="ORF">SAMN05444515_10529</name>
</gene>
<evidence type="ECO:0000256" key="1">
    <source>
        <dbReference type="SAM" id="Coils"/>
    </source>
</evidence>
<organism evidence="2 3">
    <name type="scientific">Ectothiorhodospira marina</name>
    <dbReference type="NCBI Taxonomy" id="1396821"/>
    <lineage>
        <taxon>Bacteria</taxon>
        <taxon>Pseudomonadati</taxon>
        <taxon>Pseudomonadota</taxon>
        <taxon>Gammaproteobacteria</taxon>
        <taxon>Chromatiales</taxon>
        <taxon>Ectothiorhodospiraceae</taxon>
        <taxon>Ectothiorhodospira</taxon>
    </lineage>
</organism>
<protein>
    <submittedName>
        <fullName evidence="2">Uncharacterized protein</fullName>
    </submittedName>
</protein>
<sequence length="397" mass="46017">MSDEAAPQPVIPMAVFRKMVAQLPAEQLSRLPPEKLPENIPLDLVDEAPYYSRRAVESLILSANAYHLERRLHIQEQYGPEVMSALDKSQVVGNTANVKIFWQKLEGLGQLYEQWHREHTPQNLDRLGNQIRTLNALLLDIRAENADTTRSAQLLRDQVYAPDHAPVFQQAIERLHEHSERIENLLAQYFRIRITVAQHEMQVRLKQINTLDQQAETLREQIEDLRTQLEDSQTLWRRAVKRLHADQQAEHLQSRIMALAAELRSREVSISETQLTQWLDALVDAALHPLTRASVSRHMGDGRMALYSLLSRYCQQQENSARQIARNPFLQVDPAQAIRFVLLSEQFILDYFRKKRNETTAWISDVAQVKSEDLDGLEREILSELKRSSRFKRKSSD</sequence>